<comment type="caution">
    <text evidence="2">The sequence shown here is derived from an EMBL/GenBank/DDBJ whole genome shotgun (WGS) entry which is preliminary data.</text>
</comment>
<evidence type="ECO:0000313" key="3">
    <source>
        <dbReference type="Proteomes" id="UP001221757"/>
    </source>
</evidence>
<protein>
    <submittedName>
        <fullName evidence="2">Uncharacterized protein</fullName>
    </submittedName>
</protein>
<name>A0AAD7G2U9_MYCRO</name>
<feature type="region of interest" description="Disordered" evidence="1">
    <location>
        <begin position="382"/>
        <end position="409"/>
    </location>
</feature>
<dbReference type="Proteomes" id="UP001221757">
    <property type="component" value="Unassembled WGS sequence"/>
</dbReference>
<organism evidence="2 3">
    <name type="scientific">Mycena rosella</name>
    <name type="common">Pink bonnet</name>
    <name type="synonym">Agaricus rosellus</name>
    <dbReference type="NCBI Taxonomy" id="1033263"/>
    <lineage>
        <taxon>Eukaryota</taxon>
        <taxon>Fungi</taxon>
        <taxon>Dikarya</taxon>
        <taxon>Basidiomycota</taxon>
        <taxon>Agaricomycotina</taxon>
        <taxon>Agaricomycetes</taxon>
        <taxon>Agaricomycetidae</taxon>
        <taxon>Agaricales</taxon>
        <taxon>Marasmiineae</taxon>
        <taxon>Mycenaceae</taxon>
        <taxon>Mycena</taxon>
    </lineage>
</organism>
<reference evidence="2" key="1">
    <citation type="submission" date="2023-03" db="EMBL/GenBank/DDBJ databases">
        <title>Massive genome expansion in bonnet fungi (Mycena s.s.) driven by repeated elements and novel gene families across ecological guilds.</title>
        <authorList>
            <consortium name="Lawrence Berkeley National Laboratory"/>
            <person name="Harder C.B."/>
            <person name="Miyauchi S."/>
            <person name="Viragh M."/>
            <person name="Kuo A."/>
            <person name="Thoen E."/>
            <person name="Andreopoulos B."/>
            <person name="Lu D."/>
            <person name="Skrede I."/>
            <person name="Drula E."/>
            <person name="Henrissat B."/>
            <person name="Morin E."/>
            <person name="Kohler A."/>
            <person name="Barry K."/>
            <person name="LaButti K."/>
            <person name="Morin E."/>
            <person name="Salamov A."/>
            <person name="Lipzen A."/>
            <person name="Mereny Z."/>
            <person name="Hegedus B."/>
            <person name="Baldrian P."/>
            <person name="Stursova M."/>
            <person name="Weitz H."/>
            <person name="Taylor A."/>
            <person name="Grigoriev I.V."/>
            <person name="Nagy L.G."/>
            <person name="Martin F."/>
            <person name="Kauserud H."/>
        </authorList>
    </citation>
    <scope>NUCLEOTIDE SEQUENCE</scope>
    <source>
        <strain evidence="2">CBHHK067</strain>
    </source>
</reference>
<gene>
    <name evidence="2" type="ORF">B0H17DRAFT_1147100</name>
</gene>
<dbReference type="AlphaFoldDB" id="A0AAD7G2U9"/>
<evidence type="ECO:0000313" key="2">
    <source>
        <dbReference type="EMBL" id="KAJ7653449.1"/>
    </source>
</evidence>
<dbReference type="EMBL" id="JARKIE010000335">
    <property type="protein sequence ID" value="KAJ7653449.1"/>
    <property type="molecule type" value="Genomic_DNA"/>
</dbReference>
<accession>A0AAD7G2U9</accession>
<sequence>MIPSIIDRPSTISLFSPSQRPLNYYLLIPTSRAHTAHAPEIHSPHLHRRTRSRLSVGSLARVADFQSPSADPDPDVLSDFFHAISSYWAREQELHTKPIDFLRNQNFQSALGPFDGRVATIATLRGETYYITTNADYVPALPSLELPHALYLRSDMRYGTDDPIQWPQLWSQRFCHFPAIAAKDAPRPLHHLRRDSPEKNIPLFGELIQVVVTLLEHLQTLPTRYNKIVFAVTALQRTLLQLDALYAYMMIYKPRINDNLHAPPVNTPLANCVGAFTHNPAVAHQLWVARLPFWLLRPTHVFDAENILALVDLRAPDDITQDALDDEAAPAIIYSGNDTDSKIEALHTAARHNPWYFDPFASSVSPSPPPVPALSPLQSLSPLHSLSPLQPPAAPDPVTSPRNPANPRNAVHVQSGGWDKFRVVPDEHLPPSIDIWANALADVNQTVTPYTDDPASRRYVLPEPALFMNANAERRRKGLTHWTMLRDAFLYMLSQPGQAVLLSGQQWRDVLEGLLKARGMSNSRHGRRSTSLEDRIRPALQASGIDTVEGFPVPPERAIQFSIKETRDIVWQERLEAVKDCFAGRVLVEIPAAMGNRGWASESIQERHDYARRTATLMLDWTTRSHLPDIIRRISVSGLPWSPAEMEHLEVAVCHVYTQAFWEYFGRAAVVPLRLADC</sequence>
<evidence type="ECO:0000256" key="1">
    <source>
        <dbReference type="SAM" id="MobiDB-lite"/>
    </source>
</evidence>
<proteinExistence type="predicted"/>
<keyword evidence="3" id="KW-1185">Reference proteome</keyword>